<proteinExistence type="predicted"/>
<evidence type="ECO:0000313" key="1">
    <source>
        <dbReference type="EMBL" id="KAJ8393188.1"/>
    </source>
</evidence>
<organism evidence="1 2">
    <name type="scientific">Aldrovandia affinis</name>
    <dbReference type="NCBI Taxonomy" id="143900"/>
    <lineage>
        <taxon>Eukaryota</taxon>
        <taxon>Metazoa</taxon>
        <taxon>Chordata</taxon>
        <taxon>Craniata</taxon>
        <taxon>Vertebrata</taxon>
        <taxon>Euteleostomi</taxon>
        <taxon>Actinopterygii</taxon>
        <taxon>Neopterygii</taxon>
        <taxon>Teleostei</taxon>
        <taxon>Notacanthiformes</taxon>
        <taxon>Halosauridae</taxon>
        <taxon>Aldrovandia</taxon>
    </lineage>
</organism>
<dbReference type="AlphaFoldDB" id="A0AAD7RZH4"/>
<dbReference type="EMBL" id="JAINUG010000139">
    <property type="protein sequence ID" value="KAJ8393188.1"/>
    <property type="molecule type" value="Genomic_DNA"/>
</dbReference>
<accession>A0AAD7RZH4</accession>
<sequence length="116" mass="12949">MPQITGCNSTKEVFTVEFPKWLRERPNHLIIGVNVLMRSMSTGLDSRAKVLFCTPPLVPDQWLRAWRGLRVGATLPGGMSLIWRSPPSLAARYRHANERGGPAVELWQANGKAPVM</sequence>
<evidence type="ECO:0000313" key="2">
    <source>
        <dbReference type="Proteomes" id="UP001221898"/>
    </source>
</evidence>
<name>A0AAD7RZH4_9TELE</name>
<gene>
    <name evidence="1" type="ORF">AAFF_G00062600</name>
</gene>
<dbReference type="Proteomes" id="UP001221898">
    <property type="component" value="Unassembled WGS sequence"/>
</dbReference>
<keyword evidence="2" id="KW-1185">Reference proteome</keyword>
<reference evidence="1" key="1">
    <citation type="journal article" date="2023" name="Science">
        <title>Genome structures resolve the early diversification of teleost fishes.</title>
        <authorList>
            <person name="Parey E."/>
            <person name="Louis A."/>
            <person name="Montfort J."/>
            <person name="Bouchez O."/>
            <person name="Roques C."/>
            <person name="Iampietro C."/>
            <person name="Lluch J."/>
            <person name="Castinel A."/>
            <person name="Donnadieu C."/>
            <person name="Desvignes T."/>
            <person name="Floi Bucao C."/>
            <person name="Jouanno E."/>
            <person name="Wen M."/>
            <person name="Mejri S."/>
            <person name="Dirks R."/>
            <person name="Jansen H."/>
            <person name="Henkel C."/>
            <person name="Chen W.J."/>
            <person name="Zahm M."/>
            <person name="Cabau C."/>
            <person name="Klopp C."/>
            <person name="Thompson A.W."/>
            <person name="Robinson-Rechavi M."/>
            <person name="Braasch I."/>
            <person name="Lecointre G."/>
            <person name="Bobe J."/>
            <person name="Postlethwait J.H."/>
            <person name="Berthelot C."/>
            <person name="Roest Crollius H."/>
            <person name="Guiguen Y."/>
        </authorList>
    </citation>
    <scope>NUCLEOTIDE SEQUENCE</scope>
    <source>
        <strain evidence="1">NC1722</strain>
    </source>
</reference>
<protein>
    <submittedName>
        <fullName evidence="1">Uncharacterized protein</fullName>
    </submittedName>
</protein>
<comment type="caution">
    <text evidence="1">The sequence shown here is derived from an EMBL/GenBank/DDBJ whole genome shotgun (WGS) entry which is preliminary data.</text>
</comment>